<dbReference type="Proteomes" id="UP000507222">
    <property type="component" value="Unassembled WGS sequence"/>
</dbReference>
<keyword evidence="2" id="KW-0547">Nucleotide-binding</keyword>
<accession>A0A6J5TGD6</accession>
<dbReference type="AlphaFoldDB" id="A0A6J5TGD6"/>
<proteinExistence type="predicted"/>
<organism evidence="5 6">
    <name type="scientific">Prunus armeniaca</name>
    <name type="common">Apricot</name>
    <name type="synonym">Armeniaca vulgaris</name>
    <dbReference type="NCBI Taxonomy" id="36596"/>
    <lineage>
        <taxon>Eukaryota</taxon>
        <taxon>Viridiplantae</taxon>
        <taxon>Streptophyta</taxon>
        <taxon>Embryophyta</taxon>
        <taxon>Tracheophyta</taxon>
        <taxon>Spermatophyta</taxon>
        <taxon>Magnoliopsida</taxon>
        <taxon>eudicotyledons</taxon>
        <taxon>Gunneridae</taxon>
        <taxon>Pentapetalae</taxon>
        <taxon>rosids</taxon>
        <taxon>fabids</taxon>
        <taxon>Rosales</taxon>
        <taxon>Rosaceae</taxon>
        <taxon>Amygdaloideae</taxon>
        <taxon>Amygdaleae</taxon>
        <taxon>Prunus</taxon>
    </lineage>
</organism>
<evidence type="ECO:0000313" key="6">
    <source>
        <dbReference type="Proteomes" id="UP000507222"/>
    </source>
</evidence>
<keyword evidence="1" id="KW-0677">Repeat</keyword>
<evidence type="ECO:0000313" key="5">
    <source>
        <dbReference type="EMBL" id="CAB4262991.1"/>
    </source>
</evidence>
<gene>
    <name evidence="5" type="ORF">CURHAP_LOCUS2528</name>
</gene>
<reference evidence="5 6" key="1">
    <citation type="submission" date="2020-05" db="EMBL/GenBank/DDBJ databases">
        <authorList>
            <person name="Campoy J."/>
            <person name="Schneeberger K."/>
            <person name="Spophaly S."/>
        </authorList>
    </citation>
    <scope>NUCLEOTIDE SEQUENCE [LARGE SCALE GENOMIC DNA]</scope>
    <source>
        <strain evidence="5">PruArmRojPasFocal</strain>
    </source>
</reference>
<dbReference type="Gene3D" id="1.20.5.4130">
    <property type="match status" value="1"/>
</dbReference>
<name>A0A6J5TGD6_PRUAR</name>
<dbReference type="EMBL" id="CAEKDK010000001">
    <property type="protein sequence ID" value="CAB4262991.1"/>
    <property type="molecule type" value="Genomic_DNA"/>
</dbReference>
<sequence length="132" mass="14696">MAVESLLTFAAEGILKKVALLAAQEFMLAWGFKGELKKLGQSLSVLQDFLGGAAEQARDRGKAVEDWVEKLKDIAHDADNILDEINYEILRSQVELQNHMKKKLPKAWGAGKLSQALMTMKVSLEGRRLCQI</sequence>
<dbReference type="Pfam" id="PF18052">
    <property type="entry name" value="Rx_N"/>
    <property type="match status" value="1"/>
</dbReference>
<dbReference type="GO" id="GO:0000166">
    <property type="term" value="F:nucleotide binding"/>
    <property type="evidence" value="ECO:0007669"/>
    <property type="project" value="UniProtKB-KW"/>
</dbReference>
<evidence type="ECO:0000256" key="3">
    <source>
        <dbReference type="ARBA" id="ARBA00022821"/>
    </source>
</evidence>
<dbReference type="GO" id="GO:0006952">
    <property type="term" value="P:defense response"/>
    <property type="evidence" value="ECO:0007669"/>
    <property type="project" value="UniProtKB-KW"/>
</dbReference>
<dbReference type="InterPro" id="IPR041118">
    <property type="entry name" value="Rx_N"/>
</dbReference>
<protein>
    <recommendedName>
        <fullName evidence="4">Disease resistance N-terminal domain-containing protein</fullName>
    </recommendedName>
</protein>
<feature type="domain" description="Disease resistance N-terminal" evidence="4">
    <location>
        <begin position="14"/>
        <end position="99"/>
    </location>
</feature>
<evidence type="ECO:0000256" key="2">
    <source>
        <dbReference type="ARBA" id="ARBA00022741"/>
    </source>
</evidence>
<evidence type="ECO:0000259" key="4">
    <source>
        <dbReference type="Pfam" id="PF18052"/>
    </source>
</evidence>
<evidence type="ECO:0000256" key="1">
    <source>
        <dbReference type="ARBA" id="ARBA00022737"/>
    </source>
</evidence>
<keyword evidence="3" id="KW-0611">Plant defense</keyword>